<feature type="region of interest" description="Disordered" evidence="1">
    <location>
        <begin position="171"/>
        <end position="198"/>
    </location>
</feature>
<comment type="caution">
    <text evidence="2">The sequence shown here is derived from an EMBL/GenBank/DDBJ whole genome shotgun (WGS) entry which is preliminary data.</text>
</comment>
<name>A0AAJ0HWK3_9PEZI</name>
<dbReference type="AlphaFoldDB" id="A0AAJ0HWK3"/>
<reference evidence="2" key="1">
    <citation type="journal article" date="2023" name="Mol. Phylogenet. Evol.">
        <title>Genome-scale phylogeny and comparative genomics of the fungal order Sordariales.</title>
        <authorList>
            <person name="Hensen N."/>
            <person name="Bonometti L."/>
            <person name="Westerberg I."/>
            <person name="Brannstrom I.O."/>
            <person name="Guillou S."/>
            <person name="Cros-Aarteil S."/>
            <person name="Calhoun S."/>
            <person name="Haridas S."/>
            <person name="Kuo A."/>
            <person name="Mondo S."/>
            <person name="Pangilinan J."/>
            <person name="Riley R."/>
            <person name="LaButti K."/>
            <person name="Andreopoulos B."/>
            <person name="Lipzen A."/>
            <person name="Chen C."/>
            <person name="Yan M."/>
            <person name="Daum C."/>
            <person name="Ng V."/>
            <person name="Clum A."/>
            <person name="Steindorff A."/>
            <person name="Ohm R.A."/>
            <person name="Martin F."/>
            <person name="Silar P."/>
            <person name="Natvig D.O."/>
            <person name="Lalanne C."/>
            <person name="Gautier V."/>
            <person name="Ament-Velasquez S.L."/>
            <person name="Kruys A."/>
            <person name="Hutchinson M.I."/>
            <person name="Powell A.J."/>
            <person name="Barry K."/>
            <person name="Miller A.N."/>
            <person name="Grigoriev I.V."/>
            <person name="Debuchy R."/>
            <person name="Gladieux P."/>
            <person name="Hiltunen Thoren M."/>
            <person name="Johannesson H."/>
        </authorList>
    </citation>
    <scope>NUCLEOTIDE SEQUENCE</scope>
    <source>
        <strain evidence="2">CBS 955.72</strain>
    </source>
</reference>
<organism evidence="2 3">
    <name type="scientific">Lasiosphaeria hispida</name>
    <dbReference type="NCBI Taxonomy" id="260671"/>
    <lineage>
        <taxon>Eukaryota</taxon>
        <taxon>Fungi</taxon>
        <taxon>Dikarya</taxon>
        <taxon>Ascomycota</taxon>
        <taxon>Pezizomycotina</taxon>
        <taxon>Sordariomycetes</taxon>
        <taxon>Sordariomycetidae</taxon>
        <taxon>Sordariales</taxon>
        <taxon>Lasiosphaeriaceae</taxon>
        <taxon>Lasiosphaeria</taxon>
    </lineage>
</organism>
<sequence length="225" mass="24192">MVQQMESEAGSVFVTRAAGMGDGAARDTARDVEVDDEVDNETVDVGVSVVAWRAYLAQGTRTWSPSQLGANDRLPTLFVTTEALMGPSSGPSRRTWTRHVPRHAETETPTPIASYVVPHGARYVDGGLAYGLPSPTPPIYSPSPWPTAPWTTFERRCSPDCTMQARDYFGSRDRSSTDASCGSHGGYTPTPTEAGSSPIRRRGAWCLAPPSFLFMMSLSCGASVL</sequence>
<dbReference type="Proteomes" id="UP001275084">
    <property type="component" value="Unassembled WGS sequence"/>
</dbReference>
<dbReference type="EMBL" id="JAUIQD010000001">
    <property type="protein sequence ID" value="KAK3363939.1"/>
    <property type="molecule type" value="Genomic_DNA"/>
</dbReference>
<reference evidence="2" key="2">
    <citation type="submission" date="2023-06" db="EMBL/GenBank/DDBJ databases">
        <authorList>
            <consortium name="Lawrence Berkeley National Laboratory"/>
            <person name="Haridas S."/>
            <person name="Hensen N."/>
            <person name="Bonometti L."/>
            <person name="Westerberg I."/>
            <person name="Brannstrom I.O."/>
            <person name="Guillou S."/>
            <person name="Cros-Aarteil S."/>
            <person name="Calhoun S."/>
            <person name="Kuo A."/>
            <person name="Mondo S."/>
            <person name="Pangilinan J."/>
            <person name="Riley R."/>
            <person name="Labutti K."/>
            <person name="Andreopoulos B."/>
            <person name="Lipzen A."/>
            <person name="Chen C."/>
            <person name="Yanf M."/>
            <person name="Daum C."/>
            <person name="Ng V."/>
            <person name="Clum A."/>
            <person name="Steindorff A."/>
            <person name="Ohm R."/>
            <person name="Martin F."/>
            <person name="Silar P."/>
            <person name="Natvig D."/>
            <person name="Lalanne C."/>
            <person name="Gautier V."/>
            <person name="Ament-Velasquez S.L."/>
            <person name="Kruys A."/>
            <person name="Hutchinson M.I."/>
            <person name="Powell A.J."/>
            <person name="Barry K."/>
            <person name="Miller A.N."/>
            <person name="Grigoriev I.V."/>
            <person name="Debuchy R."/>
            <person name="Gladieux P."/>
            <person name="Thoren M.H."/>
            <person name="Johannesson H."/>
        </authorList>
    </citation>
    <scope>NUCLEOTIDE SEQUENCE</scope>
    <source>
        <strain evidence="2">CBS 955.72</strain>
    </source>
</reference>
<gene>
    <name evidence="2" type="ORF">B0T25DRAFT_562914</name>
</gene>
<proteinExistence type="predicted"/>
<evidence type="ECO:0000256" key="1">
    <source>
        <dbReference type="SAM" id="MobiDB-lite"/>
    </source>
</evidence>
<accession>A0AAJ0HWK3</accession>
<evidence type="ECO:0000313" key="3">
    <source>
        <dbReference type="Proteomes" id="UP001275084"/>
    </source>
</evidence>
<keyword evidence="3" id="KW-1185">Reference proteome</keyword>
<protein>
    <submittedName>
        <fullName evidence="2">Uncharacterized protein</fullName>
    </submittedName>
</protein>
<evidence type="ECO:0000313" key="2">
    <source>
        <dbReference type="EMBL" id="KAK3363939.1"/>
    </source>
</evidence>